<dbReference type="InterPro" id="IPR000873">
    <property type="entry name" value="AMP-dep_synth/lig_dom"/>
</dbReference>
<protein>
    <recommendedName>
        <fullName evidence="6">AMP-dependent synthetase/ligase domain-containing protein</fullName>
    </recommendedName>
</protein>
<dbReference type="SUPFAM" id="SSF56801">
    <property type="entry name" value="Acetyl-CoA synthetase-like"/>
    <property type="match status" value="1"/>
</dbReference>
<reference evidence="5" key="1">
    <citation type="journal article" date="2017" name="Genome Biol.">
        <title>Comparative genomics reveals high biological diversity and specific adaptations in the industrially and medically important fungal genus Aspergillus.</title>
        <authorList>
            <person name="de Vries R.P."/>
            <person name="Riley R."/>
            <person name="Wiebenga A."/>
            <person name="Aguilar-Osorio G."/>
            <person name="Amillis S."/>
            <person name="Uchima C.A."/>
            <person name="Anderluh G."/>
            <person name="Asadollahi M."/>
            <person name="Askin M."/>
            <person name="Barry K."/>
            <person name="Battaglia E."/>
            <person name="Bayram O."/>
            <person name="Benocci T."/>
            <person name="Braus-Stromeyer S.A."/>
            <person name="Caldana C."/>
            <person name="Canovas D."/>
            <person name="Cerqueira G.C."/>
            <person name="Chen F."/>
            <person name="Chen W."/>
            <person name="Choi C."/>
            <person name="Clum A."/>
            <person name="Dos Santos R.A."/>
            <person name="Damasio A.R."/>
            <person name="Diallinas G."/>
            <person name="Emri T."/>
            <person name="Fekete E."/>
            <person name="Flipphi M."/>
            <person name="Freyberg S."/>
            <person name="Gallo A."/>
            <person name="Gournas C."/>
            <person name="Habgood R."/>
            <person name="Hainaut M."/>
            <person name="Harispe M.L."/>
            <person name="Henrissat B."/>
            <person name="Hilden K.S."/>
            <person name="Hope R."/>
            <person name="Hossain A."/>
            <person name="Karabika E."/>
            <person name="Karaffa L."/>
            <person name="Karanyi Z."/>
            <person name="Krasevec N."/>
            <person name="Kuo A."/>
            <person name="Kusch H."/>
            <person name="LaButti K."/>
            <person name="Lagendijk E.L."/>
            <person name="Lapidus A."/>
            <person name="Levasseur A."/>
            <person name="Lindquist E."/>
            <person name="Lipzen A."/>
            <person name="Logrieco A.F."/>
            <person name="MacCabe A."/>
            <person name="Maekelae M.R."/>
            <person name="Malavazi I."/>
            <person name="Melin P."/>
            <person name="Meyer V."/>
            <person name="Mielnichuk N."/>
            <person name="Miskei M."/>
            <person name="Molnar A.P."/>
            <person name="Mule G."/>
            <person name="Ngan C.Y."/>
            <person name="Orejas M."/>
            <person name="Orosz E."/>
            <person name="Ouedraogo J.P."/>
            <person name="Overkamp K.M."/>
            <person name="Park H.-S."/>
            <person name="Perrone G."/>
            <person name="Piumi F."/>
            <person name="Punt P.J."/>
            <person name="Ram A.F."/>
            <person name="Ramon A."/>
            <person name="Rauscher S."/>
            <person name="Record E."/>
            <person name="Riano-Pachon D.M."/>
            <person name="Robert V."/>
            <person name="Roehrig J."/>
            <person name="Ruller R."/>
            <person name="Salamov A."/>
            <person name="Salih N.S."/>
            <person name="Samson R.A."/>
            <person name="Sandor E."/>
            <person name="Sanguinetti M."/>
            <person name="Schuetze T."/>
            <person name="Sepcic K."/>
            <person name="Shelest E."/>
            <person name="Sherlock G."/>
            <person name="Sophianopoulou V."/>
            <person name="Squina F.M."/>
            <person name="Sun H."/>
            <person name="Susca A."/>
            <person name="Todd R.B."/>
            <person name="Tsang A."/>
            <person name="Unkles S.E."/>
            <person name="van de Wiele N."/>
            <person name="van Rossen-Uffink D."/>
            <person name="Oliveira J.V."/>
            <person name="Vesth T.C."/>
            <person name="Visser J."/>
            <person name="Yu J.-H."/>
            <person name="Zhou M."/>
            <person name="Andersen M.R."/>
            <person name="Archer D.B."/>
            <person name="Baker S.E."/>
            <person name="Benoit I."/>
            <person name="Brakhage A.A."/>
            <person name="Braus G.H."/>
            <person name="Fischer R."/>
            <person name="Frisvad J.C."/>
            <person name="Goldman G.H."/>
            <person name="Houbraken J."/>
            <person name="Oakley B."/>
            <person name="Pocsi I."/>
            <person name="Scazzocchio C."/>
            <person name="Seiboth B."/>
            <person name="vanKuyk P.A."/>
            <person name="Wortman J."/>
            <person name="Dyer P.S."/>
            <person name="Grigoriev I.V."/>
        </authorList>
    </citation>
    <scope>NUCLEOTIDE SEQUENCE [LARGE SCALE GENOMIC DNA]</scope>
    <source>
        <strain evidence="5">ATCC 16872 / CBS 172.66 / WB 5094</strain>
    </source>
</reference>
<dbReference type="Proteomes" id="UP000184546">
    <property type="component" value="Unassembled WGS sequence"/>
</dbReference>
<dbReference type="InterPro" id="IPR025110">
    <property type="entry name" value="AMP-bd_C"/>
</dbReference>
<proteinExistence type="predicted"/>
<dbReference type="GO" id="GO:0031956">
    <property type="term" value="F:medium-chain fatty acid-CoA ligase activity"/>
    <property type="evidence" value="ECO:0007669"/>
    <property type="project" value="TreeGrafter"/>
</dbReference>
<dbReference type="PANTHER" id="PTHR43201:SF6">
    <property type="entry name" value="ACYL COA SYNTHETASE (EUROFUNG)"/>
    <property type="match status" value="1"/>
</dbReference>
<dbReference type="GO" id="GO:0006631">
    <property type="term" value="P:fatty acid metabolic process"/>
    <property type="evidence" value="ECO:0007669"/>
    <property type="project" value="TreeGrafter"/>
</dbReference>
<accession>A0A1L9WF32</accession>
<evidence type="ECO:0000313" key="5">
    <source>
        <dbReference type="Proteomes" id="UP000184546"/>
    </source>
</evidence>
<dbReference type="OMA" id="ARIGCPF"/>
<organism evidence="4 5">
    <name type="scientific">Aspergillus aculeatus (strain ATCC 16872 / CBS 172.66 / WB 5094)</name>
    <dbReference type="NCBI Taxonomy" id="690307"/>
    <lineage>
        <taxon>Eukaryota</taxon>
        <taxon>Fungi</taxon>
        <taxon>Dikarya</taxon>
        <taxon>Ascomycota</taxon>
        <taxon>Pezizomycotina</taxon>
        <taxon>Eurotiomycetes</taxon>
        <taxon>Eurotiomycetidae</taxon>
        <taxon>Eurotiales</taxon>
        <taxon>Aspergillaceae</taxon>
        <taxon>Aspergillus</taxon>
        <taxon>Aspergillus subgen. Circumdati</taxon>
    </lineage>
</organism>
<sequence>MEKLSIVHGAEEPALWSQTLGQLIEEQATQYGDRTALVSPWQDKRLSFRQLAESSKVLATAMVQAGLRLGDCIAVLAGNRYEYIQVFLAGARIGCPVLPLNNAYTPAEVLRALQRSSTRFLFLASQIGPRSLAPHLQTLLTPALQATLPELSGIVCFDSDGPYTHSHVQGYGCFLAAGESAAQDVGLLHAAERIVRLSDNLSYQFTSGTSGEPKLSMLTHRGLINNARLVGDGMRLTPADVVCCPPPLFHTFGLVLGFLNAFTHGSAIVFPSDHFHADSVIDAVIHEKATALLGVPTMFVAELEACAVRKLDKITTVRTGLAAGSPVSETLLSRLEERFGVKGMLIAYGMTETSPVTFMTSLDDPRDKAMTSLGRVLPHTSAKVINQEGVIVPRGESGELCTSGYGLQRGYFENEAKTKEAMQRDADGRLWMHTGDQCYLDAEGYCHISGRIKDVIIRGGENMFPLEIEERLLLHPAIAEASVVGVADPRYGEVVGCFLKLTQGHIQPQDQELRDWVRVELSWHKAPQHVFWIGDSGVCPDFPKTASGKHQKHIMKEIANIHLSGRRAGKDLPFRIQVISLFGLSVCLIPVALYLSTLA</sequence>
<dbReference type="InterPro" id="IPR045851">
    <property type="entry name" value="AMP-bd_C_sf"/>
</dbReference>
<dbReference type="EMBL" id="KV878994">
    <property type="protein sequence ID" value="OJJ94725.1"/>
    <property type="molecule type" value="Genomic_DNA"/>
</dbReference>
<dbReference type="PROSITE" id="PS00455">
    <property type="entry name" value="AMP_BINDING"/>
    <property type="match status" value="1"/>
</dbReference>
<name>A0A1L9WF32_ASPA1</name>
<keyword evidence="1" id="KW-0812">Transmembrane</keyword>
<dbReference type="Gene3D" id="3.40.50.12780">
    <property type="entry name" value="N-terminal domain of ligase-like"/>
    <property type="match status" value="1"/>
</dbReference>
<dbReference type="GeneID" id="30972684"/>
<evidence type="ECO:0000259" key="2">
    <source>
        <dbReference type="Pfam" id="PF00501"/>
    </source>
</evidence>
<dbReference type="InterPro" id="IPR020845">
    <property type="entry name" value="AMP-binding_CS"/>
</dbReference>
<dbReference type="PANTHER" id="PTHR43201">
    <property type="entry name" value="ACYL-COA SYNTHETASE"/>
    <property type="match status" value="1"/>
</dbReference>
<evidence type="ECO:0008006" key="6">
    <source>
        <dbReference type="Google" id="ProtNLM"/>
    </source>
</evidence>
<feature type="domain" description="AMP-binding enzyme C-terminal" evidence="3">
    <location>
        <begin position="467"/>
        <end position="549"/>
    </location>
</feature>
<feature type="domain" description="AMP-dependent synthetase/ligase" evidence="2">
    <location>
        <begin position="25"/>
        <end position="412"/>
    </location>
</feature>
<dbReference type="VEuPathDB" id="FungiDB:ASPACDRAFT_1908832"/>
<dbReference type="STRING" id="690307.A0A1L9WF32"/>
<gene>
    <name evidence="4" type="ORF">ASPACDRAFT_1908832</name>
</gene>
<keyword evidence="5" id="KW-1185">Reference proteome</keyword>
<evidence type="ECO:0000313" key="4">
    <source>
        <dbReference type="EMBL" id="OJJ94725.1"/>
    </source>
</evidence>
<dbReference type="Pfam" id="PF00501">
    <property type="entry name" value="AMP-binding"/>
    <property type="match status" value="1"/>
</dbReference>
<dbReference type="RefSeq" id="XP_020051065.1">
    <property type="nucleotide sequence ID" value="XM_020198870.1"/>
</dbReference>
<evidence type="ECO:0000256" key="1">
    <source>
        <dbReference type="SAM" id="Phobius"/>
    </source>
</evidence>
<evidence type="ECO:0000259" key="3">
    <source>
        <dbReference type="Pfam" id="PF13193"/>
    </source>
</evidence>
<dbReference type="AlphaFoldDB" id="A0A1L9WF32"/>
<dbReference type="Gene3D" id="3.30.300.30">
    <property type="match status" value="1"/>
</dbReference>
<dbReference type="InterPro" id="IPR042099">
    <property type="entry name" value="ANL_N_sf"/>
</dbReference>
<dbReference type="Pfam" id="PF13193">
    <property type="entry name" value="AMP-binding_C"/>
    <property type="match status" value="1"/>
</dbReference>
<dbReference type="OrthoDB" id="10253115at2759"/>
<keyword evidence="1" id="KW-1133">Transmembrane helix</keyword>
<keyword evidence="1" id="KW-0472">Membrane</keyword>
<feature type="transmembrane region" description="Helical" evidence="1">
    <location>
        <begin position="574"/>
        <end position="595"/>
    </location>
</feature>